<dbReference type="SMART" id="SM00320">
    <property type="entry name" value="WD40"/>
    <property type="match status" value="3"/>
</dbReference>
<dbReference type="InterPro" id="IPR015943">
    <property type="entry name" value="WD40/YVTN_repeat-like_dom_sf"/>
</dbReference>
<organism evidence="5 6">
    <name type="scientific">Kockovaella imperatae</name>
    <dbReference type="NCBI Taxonomy" id="4999"/>
    <lineage>
        <taxon>Eukaryota</taxon>
        <taxon>Fungi</taxon>
        <taxon>Dikarya</taxon>
        <taxon>Basidiomycota</taxon>
        <taxon>Agaricomycotina</taxon>
        <taxon>Tremellomycetes</taxon>
        <taxon>Tremellales</taxon>
        <taxon>Cuniculitremaceae</taxon>
        <taxon>Kockovaella</taxon>
    </lineage>
</organism>
<dbReference type="PANTHER" id="PTHR15052:SF2">
    <property type="entry name" value="GENERAL TRANSCRIPTION FACTOR 3C POLYPEPTIDE 2"/>
    <property type="match status" value="1"/>
</dbReference>
<feature type="compositionally biased region" description="Acidic residues" evidence="4">
    <location>
        <begin position="121"/>
        <end position="158"/>
    </location>
</feature>
<protein>
    <recommendedName>
        <fullName evidence="7">WD40-repeat-containing domain protein</fullName>
    </recommendedName>
</protein>
<evidence type="ECO:0000313" key="6">
    <source>
        <dbReference type="Proteomes" id="UP000193218"/>
    </source>
</evidence>
<evidence type="ECO:0000256" key="1">
    <source>
        <dbReference type="ARBA" id="ARBA00004123"/>
    </source>
</evidence>
<dbReference type="GeneID" id="33559500"/>
<accession>A0A1Y1UTG2</accession>
<name>A0A1Y1UTG2_9TREE</name>
<proteinExistence type="predicted"/>
<feature type="compositionally biased region" description="Low complexity" evidence="4">
    <location>
        <begin position="329"/>
        <end position="341"/>
    </location>
</feature>
<keyword evidence="3" id="KW-0539">Nucleus</keyword>
<dbReference type="InterPro" id="IPR001680">
    <property type="entry name" value="WD40_rpt"/>
</dbReference>
<feature type="compositionally biased region" description="Basic residues" evidence="4">
    <location>
        <begin position="88"/>
        <end position="99"/>
    </location>
</feature>
<dbReference type="Gene3D" id="2.130.10.10">
    <property type="entry name" value="YVTN repeat-like/Quinoprotein amine dehydrogenase"/>
    <property type="match status" value="1"/>
</dbReference>
<dbReference type="GO" id="GO:0005634">
    <property type="term" value="C:nucleus"/>
    <property type="evidence" value="ECO:0007669"/>
    <property type="project" value="UniProtKB-SubCell"/>
</dbReference>
<dbReference type="GO" id="GO:0006383">
    <property type="term" value="P:transcription by RNA polymerase III"/>
    <property type="evidence" value="ECO:0007669"/>
    <property type="project" value="TreeGrafter"/>
</dbReference>
<dbReference type="InterPro" id="IPR036322">
    <property type="entry name" value="WD40_repeat_dom_sf"/>
</dbReference>
<gene>
    <name evidence="5" type="ORF">BD324DRAFT_647634</name>
</gene>
<dbReference type="Proteomes" id="UP000193218">
    <property type="component" value="Unassembled WGS sequence"/>
</dbReference>
<dbReference type="PANTHER" id="PTHR15052">
    <property type="entry name" value="RNA POLYMERASE III TRANSCRIPTION INITIATION FACTOR COMPLEX SUBUNIT"/>
    <property type="match status" value="1"/>
</dbReference>
<feature type="compositionally biased region" description="Low complexity" evidence="4">
    <location>
        <begin position="45"/>
        <end position="62"/>
    </location>
</feature>
<evidence type="ECO:0000313" key="5">
    <source>
        <dbReference type="EMBL" id="ORX40716.1"/>
    </source>
</evidence>
<reference evidence="5 6" key="1">
    <citation type="submission" date="2017-03" db="EMBL/GenBank/DDBJ databases">
        <title>Widespread Adenine N6-methylation of Active Genes in Fungi.</title>
        <authorList>
            <consortium name="DOE Joint Genome Institute"/>
            <person name="Mondo S.J."/>
            <person name="Dannebaum R.O."/>
            <person name="Kuo R.C."/>
            <person name="Louie K.B."/>
            <person name="Bewick A.J."/>
            <person name="Labutti K."/>
            <person name="Haridas S."/>
            <person name="Kuo A."/>
            <person name="Salamov A."/>
            <person name="Ahrendt S.R."/>
            <person name="Lau R."/>
            <person name="Bowen B.P."/>
            <person name="Lipzen A."/>
            <person name="Sullivan W."/>
            <person name="Andreopoulos W.B."/>
            <person name="Clum A."/>
            <person name="Lindquist E."/>
            <person name="Daum C."/>
            <person name="Northen T.R."/>
            <person name="Ramamoorthy G."/>
            <person name="Schmitz R.J."/>
            <person name="Gryganskyi A."/>
            <person name="Culley D."/>
            <person name="Magnuson J."/>
            <person name="James T.Y."/>
            <person name="O'Malley M.A."/>
            <person name="Stajich J.E."/>
            <person name="Spatafora J.W."/>
            <person name="Visel A."/>
            <person name="Grigoriev I.V."/>
        </authorList>
    </citation>
    <scope>NUCLEOTIDE SEQUENCE [LARGE SCALE GENOMIC DNA]</scope>
    <source>
        <strain evidence="5 6">NRRL Y-17943</strain>
    </source>
</reference>
<comment type="subcellular location">
    <subcellularLocation>
        <location evidence="1">Nucleus</location>
    </subcellularLocation>
</comment>
<feature type="region of interest" description="Disordered" evidence="4">
    <location>
        <begin position="329"/>
        <end position="354"/>
    </location>
</feature>
<feature type="compositionally biased region" description="Polar residues" evidence="4">
    <location>
        <begin position="103"/>
        <end position="117"/>
    </location>
</feature>
<evidence type="ECO:0000256" key="2">
    <source>
        <dbReference type="ARBA" id="ARBA00023163"/>
    </source>
</evidence>
<dbReference type="SUPFAM" id="SSF50978">
    <property type="entry name" value="WD40 repeat-like"/>
    <property type="match status" value="1"/>
</dbReference>
<evidence type="ECO:0008006" key="7">
    <source>
        <dbReference type="Google" id="ProtNLM"/>
    </source>
</evidence>
<evidence type="ECO:0000256" key="4">
    <source>
        <dbReference type="SAM" id="MobiDB-lite"/>
    </source>
</evidence>
<keyword evidence="2" id="KW-0804">Transcription</keyword>
<comment type="caution">
    <text evidence="5">The sequence shown here is derived from an EMBL/GenBank/DDBJ whole genome shotgun (WGS) entry which is preliminary data.</text>
</comment>
<dbReference type="EMBL" id="NBSH01000001">
    <property type="protein sequence ID" value="ORX40716.1"/>
    <property type="molecule type" value="Genomic_DNA"/>
</dbReference>
<dbReference type="GO" id="GO:0000127">
    <property type="term" value="C:transcription factor TFIIIC complex"/>
    <property type="evidence" value="ECO:0007669"/>
    <property type="project" value="TreeGrafter"/>
</dbReference>
<dbReference type="OrthoDB" id="4703at2759"/>
<dbReference type="AlphaFoldDB" id="A0A1Y1UTG2"/>
<dbReference type="STRING" id="4999.A0A1Y1UTG2"/>
<dbReference type="InParanoid" id="A0A1Y1UTG2"/>
<keyword evidence="6" id="KW-1185">Reference proteome</keyword>
<feature type="region of interest" description="Disordered" evidence="4">
    <location>
        <begin position="1"/>
        <end position="199"/>
    </location>
</feature>
<evidence type="ECO:0000256" key="3">
    <source>
        <dbReference type="ARBA" id="ARBA00023242"/>
    </source>
</evidence>
<dbReference type="InterPro" id="IPR052416">
    <property type="entry name" value="GTF3C_component"/>
</dbReference>
<sequence length="897" mass="96909">MVSLRERKSRPSYAAMAEGLENLSDDEEDADSKQGSASGSGSGSPRGSKSGSGSDSASGSHSSSDDESSVSSGDSSEFDPEAENGDKKKGKGVKGKGVKGKGQTNRGTASKGNGTAASFSENDESSSFEDSDEDEEEDDLLDMAEDGDGGSIVDDDTLDGAQHASKWPRQKLGSSSSSNAAIGASVPPRTWRTIDAKLYSPSDTKITPRAYQDLLKNSARVLSQSPNKGVKDPKLLKIHHDRQRNMGMEGFSTGPLTPFVTRLESDPRDHWSSGVQSRAEPTWIPDTLDGDRMMAKRRERIWKWEYAVATEVPWQVWEGEGWWHETKVGESLSASGSTSESGKGKGKEQAPQRPPGWILRQEVRLGLEGVGRFDLSEMQMLSEQDAESFLPTLIDIHGNTWVPLQCGQGSEAMRVNLGIFDNLPLNDLGSVHQGFLLSTGGPVWGVDWCPQGLDRSSTEYLAVSSLPHIETQPSIGEKWPEDTPGSIQIWSMSLSSDSSSSSARCDIVLCIQGGNAMDVKWMPLGAWDEASRRSSSTKDGSLPKLGILAAVQLDGSISLYSVPTPASLRQAMNVPNDGKPLYLKSSPLLKLQVDDAACNACDWLSGGRLVAGLSNAHVVVWDVLEALKAGEMDVSPTAYTQIAMAAVRSVNAVRIPHGTAQGLPQYDRESTYLLAGTYDGNAILLDTRDASNPIELDHQRTPIISTAFSSQLQAPLYGDGDFNVVMQKQFGAATHRSNILMMHRGPVWSIATSDYHTMAVSGGADGAVLLSNLNRGWHKRKGAPVHFLRRFEMDYDHESGTYRMVDQFHQESVMAQDAIDRGTKLKKGGDALADPAFMKSVAWSPHCAIHKVTWNSANGLNSAGWLASGMASGLVRVEWVSGRFQGDTLPIRMKDLD</sequence>
<dbReference type="RefSeq" id="XP_021874395.1">
    <property type="nucleotide sequence ID" value="XM_022017691.1"/>
</dbReference>